<protein>
    <submittedName>
        <fullName evidence="5">NUDIX hydrolase</fullName>
    </submittedName>
</protein>
<name>A0A3A9ZE51_9ACTN</name>
<feature type="region of interest" description="Disordered" evidence="3">
    <location>
        <begin position="1"/>
        <end position="50"/>
    </location>
</feature>
<comment type="caution">
    <text evidence="5">The sequence shown here is derived from an EMBL/GenBank/DDBJ whole genome shotgun (WGS) entry which is preliminary data.</text>
</comment>
<evidence type="ECO:0000256" key="3">
    <source>
        <dbReference type="SAM" id="MobiDB-lite"/>
    </source>
</evidence>
<organism evidence="5 6">
    <name type="scientific">Streptomyces hoynatensis</name>
    <dbReference type="NCBI Taxonomy" id="1141874"/>
    <lineage>
        <taxon>Bacteria</taxon>
        <taxon>Bacillati</taxon>
        <taxon>Actinomycetota</taxon>
        <taxon>Actinomycetes</taxon>
        <taxon>Kitasatosporales</taxon>
        <taxon>Streptomycetaceae</taxon>
        <taxon>Streptomyces</taxon>
    </lineage>
</organism>
<dbReference type="InterPro" id="IPR020084">
    <property type="entry name" value="NUDIX_hydrolase_CS"/>
</dbReference>
<dbReference type="InterPro" id="IPR015797">
    <property type="entry name" value="NUDIX_hydrolase-like_dom_sf"/>
</dbReference>
<evidence type="ECO:0000259" key="4">
    <source>
        <dbReference type="PROSITE" id="PS51462"/>
    </source>
</evidence>
<dbReference type="SUPFAM" id="SSF55811">
    <property type="entry name" value="Nudix"/>
    <property type="match status" value="1"/>
</dbReference>
<evidence type="ECO:0000313" key="6">
    <source>
        <dbReference type="Proteomes" id="UP000272474"/>
    </source>
</evidence>
<evidence type="ECO:0000256" key="1">
    <source>
        <dbReference type="ARBA" id="ARBA00001946"/>
    </source>
</evidence>
<evidence type="ECO:0000313" key="5">
    <source>
        <dbReference type="EMBL" id="RKN46670.1"/>
    </source>
</evidence>
<dbReference type="InterPro" id="IPR000086">
    <property type="entry name" value="NUDIX_hydrolase_dom"/>
</dbReference>
<dbReference type="GO" id="GO:0016787">
    <property type="term" value="F:hydrolase activity"/>
    <property type="evidence" value="ECO:0007669"/>
    <property type="project" value="UniProtKB-KW"/>
</dbReference>
<sequence length="223" mass="23400">MTAALPVPRRAGNGLARTPERAGTISFLRAGDLHSPRPGGSGTSLPSTERLRRFPVHDEADFTAPPGRRLGALALFRNDDGQVLLVEKTYRVGRARWGLPGGCAHADEPAAVACQREVREELGLYIVPGRVLVVHHMLAAGDDREGVNVVFDGGLPAPDTRFTLSEELASARWVAPVGLRSLVAPYTEWRVTAALNVLAAGSGAAQPGGGPGVPYLVGHAPAA</sequence>
<accession>A0A3A9ZE51</accession>
<dbReference type="Pfam" id="PF00293">
    <property type="entry name" value="NUDIX"/>
    <property type="match status" value="1"/>
</dbReference>
<dbReference type="PANTHER" id="PTHR43046:SF14">
    <property type="entry name" value="MUTT_NUDIX FAMILY PROTEIN"/>
    <property type="match status" value="1"/>
</dbReference>
<dbReference type="Proteomes" id="UP000272474">
    <property type="component" value="Unassembled WGS sequence"/>
</dbReference>
<comment type="cofactor">
    <cofactor evidence="1">
        <name>Mg(2+)</name>
        <dbReference type="ChEBI" id="CHEBI:18420"/>
    </cofactor>
</comment>
<keyword evidence="2 5" id="KW-0378">Hydrolase</keyword>
<dbReference type="AlphaFoldDB" id="A0A3A9ZE51"/>
<reference evidence="5 6" key="1">
    <citation type="journal article" date="2014" name="Int. J. Syst. Evol. Microbiol.">
        <title>Streptomyces hoynatensis sp. nov., isolated from deep marine sediment.</title>
        <authorList>
            <person name="Veyisoglu A."/>
            <person name="Sahin N."/>
        </authorList>
    </citation>
    <scope>NUCLEOTIDE SEQUENCE [LARGE SCALE GENOMIC DNA]</scope>
    <source>
        <strain evidence="5 6">KCTC 29097</strain>
    </source>
</reference>
<dbReference type="Gene3D" id="3.90.79.10">
    <property type="entry name" value="Nucleoside Triphosphate Pyrophosphohydrolase"/>
    <property type="match status" value="1"/>
</dbReference>
<proteinExistence type="predicted"/>
<evidence type="ECO:0000256" key="2">
    <source>
        <dbReference type="ARBA" id="ARBA00022801"/>
    </source>
</evidence>
<feature type="domain" description="Nudix hydrolase" evidence="4">
    <location>
        <begin position="67"/>
        <end position="196"/>
    </location>
</feature>
<keyword evidence="6" id="KW-1185">Reference proteome</keyword>
<gene>
    <name evidence="5" type="ORF">D7294_00065</name>
</gene>
<dbReference type="EMBL" id="RBAL01000001">
    <property type="protein sequence ID" value="RKN46670.1"/>
    <property type="molecule type" value="Genomic_DNA"/>
</dbReference>
<dbReference type="PROSITE" id="PS00893">
    <property type="entry name" value="NUDIX_BOX"/>
    <property type="match status" value="1"/>
</dbReference>
<dbReference type="PANTHER" id="PTHR43046">
    <property type="entry name" value="GDP-MANNOSE MANNOSYL HYDROLASE"/>
    <property type="match status" value="1"/>
</dbReference>
<dbReference type="PROSITE" id="PS51462">
    <property type="entry name" value="NUDIX"/>
    <property type="match status" value="1"/>
</dbReference>